<dbReference type="InterPro" id="IPR017583">
    <property type="entry name" value="Tagatose/fructose_Pkinase"/>
</dbReference>
<gene>
    <name evidence="8" type="primary">fruK</name>
    <name evidence="8" type="ORF">GCM10010123_39330</name>
</gene>
<dbReference type="PANTHER" id="PTHR46566">
    <property type="entry name" value="1-PHOSPHOFRUCTOKINASE-RELATED"/>
    <property type="match status" value="1"/>
</dbReference>
<evidence type="ECO:0000256" key="6">
    <source>
        <dbReference type="PIRNR" id="PIRNR000535"/>
    </source>
</evidence>
<feature type="domain" description="Carbohydrate kinase PfkB" evidence="7">
    <location>
        <begin position="20"/>
        <end position="282"/>
    </location>
</feature>
<organism evidence="8 9">
    <name type="scientific">Pilimelia anulata</name>
    <dbReference type="NCBI Taxonomy" id="53371"/>
    <lineage>
        <taxon>Bacteria</taxon>
        <taxon>Bacillati</taxon>
        <taxon>Actinomycetota</taxon>
        <taxon>Actinomycetes</taxon>
        <taxon>Micromonosporales</taxon>
        <taxon>Micromonosporaceae</taxon>
        <taxon>Pilimelia</taxon>
    </lineage>
</organism>
<accession>A0A8J3FBN8</accession>
<dbReference type="PIRSF" id="PIRSF000535">
    <property type="entry name" value="1PFK/6PFK/LacC"/>
    <property type="match status" value="1"/>
</dbReference>
<keyword evidence="2 6" id="KW-0808">Transferase</keyword>
<evidence type="ECO:0000256" key="5">
    <source>
        <dbReference type="ARBA" id="ARBA00022840"/>
    </source>
</evidence>
<dbReference type="AlphaFoldDB" id="A0A8J3FBN8"/>
<dbReference type="InterPro" id="IPR011611">
    <property type="entry name" value="PfkB_dom"/>
</dbReference>
<reference evidence="8" key="2">
    <citation type="submission" date="2020-09" db="EMBL/GenBank/DDBJ databases">
        <authorList>
            <person name="Sun Q."/>
            <person name="Ohkuma M."/>
        </authorList>
    </citation>
    <scope>NUCLEOTIDE SEQUENCE</scope>
    <source>
        <strain evidence="8">JCM 3090</strain>
    </source>
</reference>
<evidence type="ECO:0000256" key="1">
    <source>
        <dbReference type="ARBA" id="ARBA00010688"/>
    </source>
</evidence>
<dbReference type="GO" id="GO:0016773">
    <property type="term" value="F:phosphotransferase activity, alcohol group as acceptor"/>
    <property type="evidence" value="ECO:0007669"/>
    <property type="project" value="InterPro"/>
</dbReference>
<dbReference type="PANTHER" id="PTHR46566:SF2">
    <property type="entry name" value="ATP-DEPENDENT 6-PHOSPHOFRUCTOKINASE ISOZYME 2"/>
    <property type="match status" value="1"/>
</dbReference>
<dbReference type="Gene3D" id="3.40.1190.20">
    <property type="match status" value="1"/>
</dbReference>
<dbReference type="GO" id="GO:0016301">
    <property type="term" value="F:kinase activity"/>
    <property type="evidence" value="ECO:0007669"/>
    <property type="project" value="UniProtKB-KW"/>
</dbReference>
<name>A0A8J3FBN8_9ACTN</name>
<comment type="similarity">
    <text evidence="1">Belongs to the carbohydrate kinase PfkB family.</text>
</comment>
<dbReference type="SUPFAM" id="SSF53613">
    <property type="entry name" value="Ribokinase-like"/>
    <property type="match status" value="1"/>
</dbReference>
<evidence type="ECO:0000313" key="9">
    <source>
        <dbReference type="Proteomes" id="UP000649739"/>
    </source>
</evidence>
<sequence>MVFAPVPLLTATIECPGATDELHLHAGGQGVWNARMVATLGVPVTLCAALGGETGDVLHHLLADEGLTLRSVEREASSGWYVHDRRTGQRTEVAASHGPALTRHELDELYGLALAEGLRANVSILSGTPDPALVAPEAYRRLAADLTGNGARVVADLTGEHLTAVLAGGVSLVKVSHEELRAAGRVGSADRAELVDALHALAAEGAAAVIISRAAEPALALLDGAAYEIALPSLEVAEHRGAGDSMTAAAAARLARGADLVDAVRTGAAAGAVNVTRHGLGTGHTDLIAEIADRVEMRRL</sequence>
<evidence type="ECO:0000256" key="4">
    <source>
        <dbReference type="ARBA" id="ARBA00022777"/>
    </source>
</evidence>
<comment type="caution">
    <text evidence="8">The sequence shown here is derived from an EMBL/GenBank/DDBJ whole genome shotgun (WGS) entry which is preliminary data.</text>
</comment>
<keyword evidence="9" id="KW-1185">Reference proteome</keyword>
<dbReference type="GO" id="GO:0005975">
    <property type="term" value="P:carbohydrate metabolic process"/>
    <property type="evidence" value="ECO:0007669"/>
    <property type="project" value="InterPro"/>
</dbReference>
<dbReference type="EMBL" id="BMQB01000010">
    <property type="protein sequence ID" value="GGK05556.1"/>
    <property type="molecule type" value="Genomic_DNA"/>
</dbReference>
<keyword evidence="5" id="KW-0067">ATP-binding</keyword>
<dbReference type="Pfam" id="PF00294">
    <property type="entry name" value="PfkB"/>
    <property type="match status" value="1"/>
</dbReference>
<evidence type="ECO:0000256" key="2">
    <source>
        <dbReference type="ARBA" id="ARBA00022679"/>
    </source>
</evidence>
<proteinExistence type="inferred from homology"/>
<dbReference type="GO" id="GO:0005524">
    <property type="term" value="F:ATP binding"/>
    <property type="evidence" value="ECO:0007669"/>
    <property type="project" value="UniProtKB-KW"/>
</dbReference>
<dbReference type="Proteomes" id="UP000649739">
    <property type="component" value="Unassembled WGS sequence"/>
</dbReference>
<evidence type="ECO:0000259" key="7">
    <source>
        <dbReference type="Pfam" id="PF00294"/>
    </source>
</evidence>
<keyword evidence="4" id="KW-0418">Kinase</keyword>
<keyword evidence="3" id="KW-0547">Nucleotide-binding</keyword>
<dbReference type="InterPro" id="IPR029056">
    <property type="entry name" value="Ribokinase-like"/>
</dbReference>
<evidence type="ECO:0000313" key="8">
    <source>
        <dbReference type="EMBL" id="GGK05556.1"/>
    </source>
</evidence>
<protein>
    <submittedName>
        <fullName evidence="8">1-phosphofructokinase</fullName>
    </submittedName>
</protein>
<reference evidence="8" key="1">
    <citation type="journal article" date="2014" name="Int. J. Syst. Evol. Microbiol.">
        <title>Complete genome sequence of Corynebacterium casei LMG S-19264T (=DSM 44701T), isolated from a smear-ripened cheese.</title>
        <authorList>
            <consortium name="US DOE Joint Genome Institute (JGI-PGF)"/>
            <person name="Walter F."/>
            <person name="Albersmeier A."/>
            <person name="Kalinowski J."/>
            <person name="Ruckert C."/>
        </authorList>
    </citation>
    <scope>NUCLEOTIDE SEQUENCE</scope>
    <source>
        <strain evidence="8">JCM 3090</strain>
    </source>
</reference>
<evidence type="ECO:0000256" key="3">
    <source>
        <dbReference type="ARBA" id="ARBA00022741"/>
    </source>
</evidence>